<gene>
    <name evidence="3" type="ORF">SAMN05421820_11394</name>
</gene>
<organism evidence="3 4">
    <name type="scientific">Pedobacter steynii</name>
    <dbReference type="NCBI Taxonomy" id="430522"/>
    <lineage>
        <taxon>Bacteria</taxon>
        <taxon>Pseudomonadati</taxon>
        <taxon>Bacteroidota</taxon>
        <taxon>Sphingobacteriia</taxon>
        <taxon>Sphingobacteriales</taxon>
        <taxon>Sphingobacteriaceae</taxon>
        <taxon>Pedobacter</taxon>
    </lineage>
</organism>
<protein>
    <recommendedName>
        <fullName evidence="2">DUF5808 domain-containing protein</fullName>
    </recommendedName>
</protein>
<proteinExistence type="predicted"/>
<dbReference type="AlphaFoldDB" id="A0A1H0IA31"/>
<evidence type="ECO:0000259" key="2">
    <source>
        <dbReference type="Pfam" id="PF19124"/>
    </source>
</evidence>
<accession>A0A1H0IA31</accession>
<dbReference type="InterPro" id="IPR043831">
    <property type="entry name" value="DUF5808"/>
</dbReference>
<keyword evidence="1" id="KW-0812">Transmembrane</keyword>
<dbReference type="EMBL" id="FNGY01000013">
    <property type="protein sequence ID" value="SDO28319.1"/>
    <property type="molecule type" value="Genomic_DNA"/>
</dbReference>
<reference evidence="4" key="1">
    <citation type="submission" date="2016-10" db="EMBL/GenBank/DDBJ databases">
        <authorList>
            <person name="Varghese N."/>
            <person name="Submissions S."/>
        </authorList>
    </citation>
    <scope>NUCLEOTIDE SEQUENCE [LARGE SCALE GENOMIC DNA]</scope>
    <source>
        <strain evidence="4">DSM 19110</strain>
    </source>
</reference>
<name>A0A1H0IA31_9SPHI</name>
<dbReference type="Proteomes" id="UP000183200">
    <property type="component" value="Unassembled WGS sequence"/>
</dbReference>
<sequence>MDIDPVDNIVNYKVGIIYWNPGDSRLIVPKRERSMGYTLNFAHRLNILILVVITALVIYTAMYLQ</sequence>
<keyword evidence="4" id="KW-1185">Reference proteome</keyword>
<feature type="domain" description="DUF5808" evidence="2">
    <location>
        <begin position="21"/>
        <end position="44"/>
    </location>
</feature>
<keyword evidence="1" id="KW-0472">Membrane</keyword>
<evidence type="ECO:0000256" key="1">
    <source>
        <dbReference type="SAM" id="Phobius"/>
    </source>
</evidence>
<evidence type="ECO:0000313" key="3">
    <source>
        <dbReference type="EMBL" id="SDO28319.1"/>
    </source>
</evidence>
<evidence type="ECO:0000313" key="4">
    <source>
        <dbReference type="Proteomes" id="UP000183200"/>
    </source>
</evidence>
<dbReference type="Pfam" id="PF19124">
    <property type="entry name" value="DUF5808"/>
    <property type="match status" value="1"/>
</dbReference>
<dbReference type="RefSeq" id="WP_074612297.1">
    <property type="nucleotide sequence ID" value="NZ_FNGY01000013.1"/>
</dbReference>
<dbReference type="OrthoDB" id="157646at2"/>
<feature type="transmembrane region" description="Helical" evidence="1">
    <location>
        <begin position="45"/>
        <end position="64"/>
    </location>
</feature>
<keyword evidence="1" id="KW-1133">Transmembrane helix</keyword>